<evidence type="ECO:0000313" key="1">
    <source>
        <dbReference type="EMBL" id="GME25922.1"/>
    </source>
</evidence>
<keyword evidence="2" id="KW-1185">Reference proteome</keyword>
<protein>
    <submittedName>
        <fullName evidence="1">Uncharacterized protein</fullName>
    </submittedName>
</protein>
<sequence>MLTAVTSAFQSFWNDVVYNGVTSPSSVLHRPSSIRRPSQPTYSPITQAFTPSPYDVQHARLLLVRGLGLPVEIVDLVIDAAQYWPIVVGTTTAVGTVPLRSGSAGRGRGGVGVGVGIGGSGVVRSSDTRMNQAAQLVVVTGAVPADEEVGEEGPGWEGLRKVKVQGARWWTRSRDQGWVSEGVGRRGTYSGSSSWFDACILRPLDPSIPRPPLNPEVASRIEQMMQRNLPLSSEFFPHFLIGNLLSHDPEDARELFCGLGWDFVERVERVEVDGEVGERRGVLWKVQANVVAGREYTVHEGEWRKSGDEWTGGEASDDGNEGSGDGTGFVDVLKPGDRVGIWARAMFPGWVNDVDEVKVEIRYSV</sequence>
<accession>A0ACB5RZG8</accession>
<comment type="caution">
    <text evidence="1">The sequence shown here is derived from an EMBL/GenBank/DDBJ whole genome shotgun (WGS) entry which is preliminary data.</text>
</comment>
<organism evidence="1 2">
    <name type="scientific">Neofusicoccum parvum</name>
    <dbReference type="NCBI Taxonomy" id="310453"/>
    <lineage>
        <taxon>Eukaryota</taxon>
        <taxon>Fungi</taxon>
        <taxon>Dikarya</taxon>
        <taxon>Ascomycota</taxon>
        <taxon>Pezizomycotina</taxon>
        <taxon>Dothideomycetes</taxon>
        <taxon>Dothideomycetes incertae sedis</taxon>
        <taxon>Botryosphaeriales</taxon>
        <taxon>Botryosphaeriaceae</taxon>
        <taxon>Neofusicoccum</taxon>
    </lineage>
</organism>
<evidence type="ECO:0000313" key="2">
    <source>
        <dbReference type="Proteomes" id="UP001165186"/>
    </source>
</evidence>
<proteinExistence type="predicted"/>
<name>A0ACB5RZG8_9PEZI</name>
<dbReference type="Proteomes" id="UP001165186">
    <property type="component" value="Unassembled WGS sequence"/>
</dbReference>
<gene>
    <name evidence="1" type="primary">g3173</name>
    <name evidence="1" type="ORF">NpPPO83_00003173</name>
</gene>
<reference evidence="1" key="1">
    <citation type="submission" date="2024-09" db="EMBL/GenBank/DDBJ databases">
        <title>Draft Genome Sequences of Neofusicoccum parvum.</title>
        <authorList>
            <person name="Ashida A."/>
            <person name="Camagna M."/>
            <person name="Tanaka A."/>
            <person name="Takemoto D."/>
        </authorList>
    </citation>
    <scope>NUCLEOTIDE SEQUENCE</scope>
    <source>
        <strain evidence="1">PPO83</strain>
    </source>
</reference>
<dbReference type="EMBL" id="BSXG01000024">
    <property type="protein sequence ID" value="GME25922.1"/>
    <property type="molecule type" value="Genomic_DNA"/>
</dbReference>